<keyword evidence="1" id="KW-0732">Signal</keyword>
<accession>A0AA39K588</accession>
<organism evidence="2 3">
    <name type="scientific">Armillaria borealis</name>
    <dbReference type="NCBI Taxonomy" id="47425"/>
    <lineage>
        <taxon>Eukaryota</taxon>
        <taxon>Fungi</taxon>
        <taxon>Dikarya</taxon>
        <taxon>Basidiomycota</taxon>
        <taxon>Agaricomycotina</taxon>
        <taxon>Agaricomycetes</taxon>
        <taxon>Agaricomycetidae</taxon>
        <taxon>Agaricales</taxon>
        <taxon>Marasmiineae</taxon>
        <taxon>Physalacriaceae</taxon>
        <taxon>Armillaria</taxon>
    </lineage>
</organism>
<evidence type="ECO:0000256" key="1">
    <source>
        <dbReference type="SAM" id="SignalP"/>
    </source>
</evidence>
<evidence type="ECO:0000313" key="2">
    <source>
        <dbReference type="EMBL" id="KAK0452458.1"/>
    </source>
</evidence>
<proteinExistence type="predicted"/>
<sequence>MGRRRSCRARNKNFLQLFIVRSCLLPHIVAKTKGRKQKCSMAAVVEVTVRQTCHATRSTTAPRVLMEMLAPEVGGVV</sequence>
<name>A0AA39K588_9AGAR</name>
<protein>
    <recommendedName>
        <fullName evidence="4">Secreted protein</fullName>
    </recommendedName>
</protein>
<evidence type="ECO:0008006" key="4">
    <source>
        <dbReference type="Google" id="ProtNLM"/>
    </source>
</evidence>
<gene>
    <name evidence="2" type="ORF">EV421DRAFT_1769035</name>
</gene>
<dbReference type="AlphaFoldDB" id="A0AA39K588"/>
<evidence type="ECO:0000313" key="3">
    <source>
        <dbReference type="Proteomes" id="UP001175226"/>
    </source>
</evidence>
<feature type="chain" id="PRO_5041290731" description="Secreted protein" evidence="1">
    <location>
        <begin position="31"/>
        <end position="77"/>
    </location>
</feature>
<dbReference type="EMBL" id="JAUEPT010000004">
    <property type="protein sequence ID" value="KAK0452458.1"/>
    <property type="molecule type" value="Genomic_DNA"/>
</dbReference>
<reference evidence="2" key="1">
    <citation type="submission" date="2023-06" db="EMBL/GenBank/DDBJ databases">
        <authorList>
            <consortium name="Lawrence Berkeley National Laboratory"/>
            <person name="Ahrendt S."/>
            <person name="Sahu N."/>
            <person name="Indic B."/>
            <person name="Wong-Bajracharya J."/>
            <person name="Merenyi Z."/>
            <person name="Ke H.-M."/>
            <person name="Monk M."/>
            <person name="Kocsube S."/>
            <person name="Drula E."/>
            <person name="Lipzen A."/>
            <person name="Balint B."/>
            <person name="Henrissat B."/>
            <person name="Andreopoulos B."/>
            <person name="Martin F.M."/>
            <person name="Harder C.B."/>
            <person name="Rigling D."/>
            <person name="Ford K.L."/>
            <person name="Foster G.D."/>
            <person name="Pangilinan J."/>
            <person name="Papanicolaou A."/>
            <person name="Barry K."/>
            <person name="LaButti K."/>
            <person name="Viragh M."/>
            <person name="Koriabine M."/>
            <person name="Yan M."/>
            <person name="Riley R."/>
            <person name="Champramary S."/>
            <person name="Plett K.L."/>
            <person name="Tsai I.J."/>
            <person name="Slot J."/>
            <person name="Sipos G."/>
            <person name="Plett J."/>
            <person name="Nagy L.G."/>
            <person name="Grigoriev I.V."/>
        </authorList>
    </citation>
    <scope>NUCLEOTIDE SEQUENCE</scope>
    <source>
        <strain evidence="2">FPL87.14</strain>
    </source>
</reference>
<keyword evidence="3" id="KW-1185">Reference proteome</keyword>
<dbReference type="Proteomes" id="UP001175226">
    <property type="component" value="Unassembled WGS sequence"/>
</dbReference>
<comment type="caution">
    <text evidence="2">The sequence shown here is derived from an EMBL/GenBank/DDBJ whole genome shotgun (WGS) entry which is preliminary data.</text>
</comment>
<feature type="signal peptide" evidence="1">
    <location>
        <begin position="1"/>
        <end position="30"/>
    </location>
</feature>